<reference evidence="7" key="1">
    <citation type="journal article" date="2019" name="Int. J. Syst. Evol. Microbiol.">
        <title>The Global Catalogue of Microorganisms (GCM) 10K type strain sequencing project: providing services to taxonomists for standard genome sequencing and annotation.</title>
        <authorList>
            <consortium name="The Broad Institute Genomics Platform"/>
            <consortium name="The Broad Institute Genome Sequencing Center for Infectious Disease"/>
            <person name="Wu L."/>
            <person name="Ma J."/>
        </authorList>
    </citation>
    <scope>NUCLEOTIDE SEQUENCE [LARGE SCALE GENOMIC DNA]</scope>
    <source>
        <strain evidence="7">JCM 18392</strain>
    </source>
</reference>
<keyword evidence="7" id="KW-1185">Reference proteome</keyword>
<dbReference type="InterPro" id="IPR019109">
    <property type="entry name" value="MamF_MmsF"/>
</dbReference>
<sequence>MEQTSTAPISVTSPNASERQWAALAHLAALVLALLTSWVVGFAGVLGAGAIYLLKRDDSAFVARHASEALNFNLSMFIYACLAVAAGVALVGATILTLGIGLIVTLPAGLALVLAIAAIAVLWLVCSIIAMVKAWNGEDYRYPLTLRLIG</sequence>
<dbReference type="RefSeq" id="WP_345295218.1">
    <property type="nucleotide sequence ID" value="NZ_BAABJY010000002.1"/>
</dbReference>
<evidence type="ECO:0000256" key="4">
    <source>
        <dbReference type="ARBA" id="ARBA00023136"/>
    </source>
</evidence>
<feature type="transmembrane region" description="Helical" evidence="5">
    <location>
        <begin position="21"/>
        <end position="54"/>
    </location>
</feature>
<feature type="transmembrane region" description="Helical" evidence="5">
    <location>
        <begin position="110"/>
        <end position="132"/>
    </location>
</feature>
<evidence type="ECO:0000256" key="5">
    <source>
        <dbReference type="SAM" id="Phobius"/>
    </source>
</evidence>
<keyword evidence="4 5" id="KW-0472">Membrane</keyword>
<comment type="subcellular location">
    <subcellularLocation>
        <location evidence="1">Membrane</location>
        <topology evidence="1">Multi-pass membrane protein</topology>
    </subcellularLocation>
</comment>
<dbReference type="Proteomes" id="UP001501323">
    <property type="component" value="Unassembled WGS sequence"/>
</dbReference>
<accession>A0ABP9E2Y2</accession>
<evidence type="ECO:0000313" key="6">
    <source>
        <dbReference type="EMBL" id="GAA4866702.1"/>
    </source>
</evidence>
<keyword evidence="2 5" id="KW-0812">Transmembrane</keyword>
<feature type="transmembrane region" description="Helical" evidence="5">
    <location>
        <begin position="74"/>
        <end position="104"/>
    </location>
</feature>
<proteinExistence type="predicted"/>
<evidence type="ECO:0000256" key="3">
    <source>
        <dbReference type="ARBA" id="ARBA00022989"/>
    </source>
</evidence>
<dbReference type="Pfam" id="PF09685">
    <property type="entry name" value="MamF_MmsF"/>
    <property type="match status" value="1"/>
</dbReference>
<evidence type="ECO:0000256" key="1">
    <source>
        <dbReference type="ARBA" id="ARBA00004141"/>
    </source>
</evidence>
<dbReference type="EMBL" id="BAABJY010000002">
    <property type="protein sequence ID" value="GAA4866702.1"/>
    <property type="molecule type" value="Genomic_DNA"/>
</dbReference>
<organism evidence="6 7">
    <name type="scientific">Luteimonas vadosa</name>
    <dbReference type="NCBI Taxonomy" id="1165507"/>
    <lineage>
        <taxon>Bacteria</taxon>
        <taxon>Pseudomonadati</taxon>
        <taxon>Pseudomonadota</taxon>
        <taxon>Gammaproteobacteria</taxon>
        <taxon>Lysobacterales</taxon>
        <taxon>Lysobacteraceae</taxon>
        <taxon>Luteimonas</taxon>
    </lineage>
</organism>
<protein>
    <submittedName>
        <fullName evidence="6">DUF4870 domain-containing protein</fullName>
    </submittedName>
</protein>
<comment type="caution">
    <text evidence="6">The sequence shown here is derived from an EMBL/GenBank/DDBJ whole genome shotgun (WGS) entry which is preliminary data.</text>
</comment>
<evidence type="ECO:0000313" key="7">
    <source>
        <dbReference type="Proteomes" id="UP001501323"/>
    </source>
</evidence>
<gene>
    <name evidence="6" type="ORF">GCM10023332_18650</name>
</gene>
<name>A0ABP9E2Y2_9GAMM</name>
<keyword evidence="3 5" id="KW-1133">Transmembrane helix</keyword>
<evidence type="ECO:0000256" key="2">
    <source>
        <dbReference type="ARBA" id="ARBA00022692"/>
    </source>
</evidence>